<accession>A0ACB9IXA5</accession>
<organism evidence="1 2">
    <name type="scientific">Smallanthus sonchifolius</name>
    <dbReference type="NCBI Taxonomy" id="185202"/>
    <lineage>
        <taxon>Eukaryota</taxon>
        <taxon>Viridiplantae</taxon>
        <taxon>Streptophyta</taxon>
        <taxon>Embryophyta</taxon>
        <taxon>Tracheophyta</taxon>
        <taxon>Spermatophyta</taxon>
        <taxon>Magnoliopsida</taxon>
        <taxon>eudicotyledons</taxon>
        <taxon>Gunneridae</taxon>
        <taxon>Pentapetalae</taxon>
        <taxon>asterids</taxon>
        <taxon>campanulids</taxon>
        <taxon>Asterales</taxon>
        <taxon>Asteraceae</taxon>
        <taxon>Asteroideae</taxon>
        <taxon>Heliantheae alliance</taxon>
        <taxon>Millerieae</taxon>
        <taxon>Smallanthus</taxon>
    </lineage>
</organism>
<gene>
    <name evidence="1" type="ORF">L1987_17265</name>
</gene>
<reference evidence="1 2" key="2">
    <citation type="journal article" date="2022" name="Mol. Ecol. Resour.">
        <title>The genomes of chicory, endive, great burdock and yacon provide insights into Asteraceae paleo-polyploidization history and plant inulin production.</title>
        <authorList>
            <person name="Fan W."/>
            <person name="Wang S."/>
            <person name="Wang H."/>
            <person name="Wang A."/>
            <person name="Jiang F."/>
            <person name="Liu H."/>
            <person name="Zhao H."/>
            <person name="Xu D."/>
            <person name="Zhang Y."/>
        </authorList>
    </citation>
    <scope>NUCLEOTIDE SEQUENCE [LARGE SCALE GENOMIC DNA]</scope>
    <source>
        <strain evidence="2">cv. Yunnan</strain>
        <tissue evidence="1">Leaves</tissue>
    </source>
</reference>
<dbReference type="Proteomes" id="UP001056120">
    <property type="component" value="Linkage Group LG06"/>
</dbReference>
<reference evidence="2" key="1">
    <citation type="journal article" date="2022" name="Mol. Ecol. Resour.">
        <title>The genomes of chicory, endive, great burdock and yacon provide insights into Asteraceae palaeo-polyploidization history and plant inulin production.</title>
        <authorList>
            <person name="Fan W."/>
            <person name="Wang S."/>
            <person name="Wang H."/>
            <person name="Wang A."/>
            <person name="Jiang F."/>
            <person name="Liu H."/>
            <person name="Zhao H."/>
            <person name="Xu D."/>
            <person name="Zhang Y."/>
        </authorList>
    </citation>
    <scope>NUCLEOTIDE SEQUENCE [LARGE SCALE GENOMIC DNA]</scope>
    <source>
        <strain evidence="2">cv. Yunnan</strain>
    </source>
</reference>
<dbReference type="EMBL" id="CM042023">
    <property type="protein sequence ID" value="KAI3812554.1"/>
    <property type="molecule type" value="Genomic_DNA"/>
</dbReference>
<proteinExistence type="predicted"/>
<name>A0ACB9IXA5_9ASTR</name>
<comment type="caution">
    <text evidence="1">The sequence shown here is derived from an EMBL/GenBank/DDBJ whole genome shotgun (WGS) entry which is preliminary data.</text>
</comment>
<sequence length="185" mass="19214">MWPGESHAPTGFFGSFCNTISSCLGLLCCCWIFRDCLGRQRGPSSPLMAPPVDDRLEHLIGPHSPFGGSKPPGPACPMHDRPGHLGGPHRPFGLSHPSGPPGPMDDRLGDLGGPHSPFGVSNPPGHSPFGGPHSPFGLSDATDPPGHHRLPTQHSSSVHPGPPHPHGPSGLPEPPRVPGVQPGLL</sequence>
<evidence type="ECO:0000313" key="2">
    <source>
        <dbReference type="Proteomes" id="UP001056120"/>
    </source>
</evidence>
<evidence type="ECO:0000313" key="1">
    <source>
        <dbReference type="EMBL" id="KAI3812554.1"/>
    </source>
</evidence>
<keyword evidence="2" id="KW-1185">Reference proteome</keyword>
<protein>
    <submittedName>
        <fullName evidence="1">Uncharacterized protein</fullName>
    </submittedName>
</protein>